<gene>
    <name evidence="1" type="ORF">AVEN_226077_1</name>
</gene>
<keyword evidence="2" id="KW-1185">Reference proteome</keyword>
<reference evidence="1 2" key="1">
    <citation type="journal article" date="2019" name="Sci. Rep.">
        <title>Orb-weaving spider Araneus ventricosus genome elucidates the spidroin gene catalogue.</title>
        <authorList>
            <person name="Kono N."/>
            <person name="Nakamura H."/>
            <person name="Ohtoshi R."/>
            <person name="Moran D.A.P."/>
            <person name="Shinohara A."/>
            <person name="Yoshida Y."/>
            <person name="Fujiwara M."/>
            <person name="Mori M."/>
            <person name="Tomita M."/>
            <person name="Arakawa K."/>
        </authorList>
    </citation>
    <scope>NUCLEOTIDE SEQUENCE [LARGE SCALE GENOMIC DNA]</scope>
</reference>
<organism evidence="1 2">
    <name type="scientific">Araneus ventricosus</name>
    <name type="common">Orbweaver spider</name>
    <name type="synonym">Epeira ventricosa</name>
    <dbReference type="NCBI Taxonomy" id="182803"/>
    <lineage>
        <taxon>Eukaryota</taxon>
        <taxon>Metazoa</taxon>
        <taxon>Ecdysozoa</taxon>
        <taxon>Arthropoda</taxon>
        <taxon>Chelicerata</taxon>
        <taxon>Arachnida</taxon>
        <taxon>Araneae</taxon>
        <taxon>Araneomorphae</taxon>
        <taxon>Entelegynae</taxon>
        <taxon>Araneoidea</taxon>
        <taxon>Araneidae</taxon>
        <taxon>Araneus</taxon>
    </lineage>
</organism>
<comment type="caution">
    <text evidence="1">The sequence shown here is derived from an EMBL/GenBank/DDBJ whole genome shotgun (WGS) entry which is preliminary data.</text>
</comment>
<name>A0A4Y2GVQ5_ARAVE</name>
<proteinExistence type="predicted"/>
<dbReference type="EMBL" id="BGPR01001532">
    <property type="protein sequence ID" value="GBM56174.1"/>
    <property type="molecule type" value="Genomic_DNA"/>
</dbReference>
<evidence type="ECO:0000313" key="1">
    <source>
        <dbReference type="EMBL" id="GBM56174.1"/>
    </source>
</evidence>
<dbReference type="AlphaFoldDB" id="A0A4Y2GVQ5"/>
<protein>
    <submittedName>
        <fullName evidence="1">Uncharacterized protein</fullName>
    </submittedName>
</protein>
<dbReference type="Proteomes" id="UP000499080">
    <property type="component" value="Unassembled WGS sequence"/>
</dbReference>
<accession>A0A4Y2GVQ5</accession>
<evidence type="ECO:0000313" key="2">
    <source>
        <dbReference type="Proteomes" id="UP000499080"/>
    </source>
</evidence>
<sequence>MTFRYVIKGRLPHHHPQFLSEIEENTSPLHISPWGKNLHRVAQPQPLDRFQQCLFYMKAYDLKICYQLSPAIHRPPFLREIEKTRFHCTFSAGKTHEIVPQPQPLERLQHFLFHMEAYDSIYVVSGRLQLSQPQPSTFERNRENTTSVYILYGEKS</sequence>